<dbReference type="EMBL" id="CAJVCH010465396">
    <property type="protein sequence ID" value="CAG7819979.1"/>
    <property type="molecule type" value="Genomic_DNA"/>
</dbReference>
<protein>
    <submittedName>
        <fullName evidence="1">Uncharacterized protein</fullName>
    </submittedName>
</protein>
<accession>A0A8J2LC07</accession>
<organism evidence="1 2">
    <name type="scientific">Allacma fusca</name>
    <dbReference type="NCBI Taxonomy" id="39272"/>
    <lineage>
        <taxon>Eukaryota</taxon>
        <taxon>Metazoa</taxon>
        <taxon>Ecdysozoa</taxon>
        <taxon>Arthropoda</taxon>
        <taxon>Hexapoda</taxon>
        <taxon>Collembola</taxon>
        <taxon>Symphypleona</taxon>
        <taxon>Sminthuridae</taxon>
        <taxon>Allacma</taxon>
    </lineage>
</organism>
<comment type="caution">
    <text evidence="1">The sequence shown here is derived from an EMBL/GenBank/DDBJ whole genome shotgun (WGS) entry which is preliminary data.</text>
</comment>
<evidence type="ECO:0000313" key="2">
    <source>
        <dbReference type="Proteomes" id="UP000708208"/>
    </source>
</evidence>
<gene>
    <name evidence="1" type="ORF">AFUS01_LOCUS30392</name>
</gene>
<dbReference type="AlphaFoldDB" id="A0A8J2LC07"/>
<reference evidence="1" key="1">
    <citation type="submission" date="2021-06" db="EMBL/GenBank/DDBJ databases">
        <authorList>
            <person name="Hodson N. C."/>
            <person name="Mongue J. A."/>
            <person name="Jaron S. K."/>
        </authorList>
    </citation>
    <scope>NUCLEOTIDE SEQUENCE</scope>
</reference>
<keyword evidence="2" id="KW-1185">Reference proteome</keyword>
<sequence>MGRVHRQPTPNSLLFSENPTFLKLLPKYDQMIVECEKLTKIQQLEYDNQIKFCSKSPGIFVDRGVMFMETCPEELKKVEINIPYNPSAIQIKFFSDVNSRIVKILNDSPAEGSRESIIFRPQNQKVVNCEANFEAPLNFLGENFDFKAKYCSAAISTDLHTVATPIHSADQLPPYEDLAIQSQRRHSSCLDISHALCCSRYSKCCN</sequence>
<dbReference type="Proteomes" id="UP000708208">
    <property type="component" value="Unassembled WGS sequence"/>
</dbReference>
<evidence type="ECO:0000313" key="1">
    <source>
        <dbReference type="EMBL" id="CAG7819979.1"/>
    </source>
</evidence>
<proteinExistence type="predicted"/>
<name>A0A8J2LC07_9HEXA</name>